<evidence type="ECO:0000256" key="5">
    <source>
        <dbReference type="ARBA" id="ARBA00012595"/>
    </source>
</evidence>
<dbReference type="InterPro" id="IPR050131">
    <property type="entry name" value="Peptidase_S8_subtilisin-like"/>
</dbReference>
<dbReference type="PANTHER" id="PTHR43806:SF67">
    <property type="entry name" value="EGF-LIKE DOMAIN-CONTAINING PROTEIN"/>
    <property type="match status" value="1"/>
</dbReference>
<dbReference type="InterPro" id="IPR015500">
    <property type="entry name" value="Peptidase_S8_subtilisin-rel"/>
</dbReference>
<evidence type="ECO:0000313" key="20">
    <source>
        <dbReference type="EMBL" id="SDG65528.1"/>
    </source>
</evidence>
<evidence type="ECO:0000256" key="1">
    <source>
        <dbReference type="ARBA" id="ARBA00000548"/>
    </source>
</evidence>
<evidence type="ECO:0000256" key="15">
    <source>
        <dbReference type="SAM" id="MobiDB-lite"/>
    </source>
</evidence>
<gene>
    <name evidence="20" type="ORF">SAMN05421505_106143</name>
</gene>
<evidence type="ECO:0000256" key="13">
    <source>
        <dbReference type="PIRSR" id="PIRSR615500-1"/>
    </source>
</evidence>
<keyword evidence="6" id="KW-0963">Cytoplasm</keyword>
<feature type="chain" id="PRO_5011672529" description="alpha-amylase" evidence="16">
    <location>
        <begin position="29"/>
        <end position="1217"/>
    </location>
</feature>
<dbReference type="InterPro" id="IPR036852">
    <property type="entry name" value="Peptidase_S8/S53_dom_sf"/>
</dbReference>
<evidence type="ECO:0000256" key="4">
    <source>
        <dbReference type="ARBA" id="ARBA00011073"/>
    </source>
</evidence>
<feature type="active site" description="Charge relay system" evidence="13 14">
    <location>
        <position position="435"/>
    </location>
</feature>
<dbReference type="GO" id="GO:0005737">
    <property type="term" value="C:cytoplasm"/>
    <property type="evidence" value="ECO:0007669"/>
    <property type="project" value="UniProtKB-SubCell"/>
</dbReference>
<dbReference type="InterPro" id="IPR008979">
    <property type="entry name" value="Galactose-bd-like_sf"/>
</dbReference>
<evidence type="ECO:0000313" key="21">
    <source>
        <dbReference type="Proteomes" id="UP000198923"/>
    </source>
</evidence>
<evidence type="ECO:0000256" key="11">
    <source>
        <dbReference type="ARBA" id="ARBA00023273"/>
    </source>
</evidence>
<comment type="catalytic activity">
    <reaction evidence="1">
        <text>Endohydrolysis of (1-&gt;4)-alpha-D-glucosidic linkages in polysaccharides containing three or more (1-&gt;4)-alpha-linked D-glucose units.</text>
        <dbReference type="EC" id="3.2.1.1"/>
    </reaction>
</comment>
<dbReference type="Gene3D" id="2.60.120.430">
    <property type="entry name" value="Galactose-binding lectin"/>
    <property type="match status" value="1"/>
</dbReference>
<feature type="region of interest" description="Disordered" evidence="15">
    <location>
        <begin position="154"/>
        <end position="176"/>
    </location>
</feature>
<keyword evidence="11" id="KW-0966">Cell projection</keyword>
<dbReference type="Pfam" id="PF22544">
    <property type="entry name" value="HYDIN_VesB_CFA65-like_Ig"/>
    <property type="match status" value="1"/>
</dbReference>
<sequence>MSHTSRRWRTALIAAALAFLLPYGTAYGATSGATSGAASGTAQAAPEPDKISKTLAAELVKSSNATFLVYLNESADLSAAARATTKTGKAAQVLKAKTARAETSQAGLRALLASRKAEFTPYWIANAVKVTGDADLAAEIAKLPEVRSVELDRTIPLPPPAKGTTTPMPTVPMPTVPKPVTPKAAGAVEWNVERVGAPKVWNEYGVRGEGVVVANIDSGVQFDHPALADRYRGKKPDGTVDHNHNYYDSTGECTPAVPCTSGSHGTHTMGTMVGGSAGDAVGVAPGATWIAVKACSATDCASSALLAAGQWVLAPTDAAGRNPRPDLAPDVVNNSWGGPAVDPWFKPAVDAWVAAGIFPAFSGGNTGPGCQSTGSPGADAPTYSAGAFDATDRIADFSSRGSGANGELKPNIAAPGVDIRSSVPGGGYELNSGTSMASPHVAATVALLWSAAPTMKGDVAATRALLDRSAADLDDTTCGGTAAKNNVWGEGRLDAYQAVRAAPIGQIGGLKGTVTSAGAPLDMATVTLAGPLNRTVVTGKDGAYALPRLPAGDYRVTARKVGYGGATATVAVAAGRTAVHDVPLSAQPTHAVSGTVTTDGGPEAGATLTVAGTMTSAVTDAQGRYRLDLESGDHTLEVAPGTARCAGPATVAITVSAALTKDSVSAALTKDIVMPRRTDTFGYGCVGGAAPFTSGTDKLPFSGSAPAPIRVALPFAFPFYGDTYRGGWVAPNGFLTFLETAGARENVPLPTSDSVNAAIYPFWDDLRIDAQSGVYTAAMGTAPTRTFVVEWRNVYLFQNNRRLSFSLLLGENGSIKFQYRGVGDALTAGEMATVGIEDGSGTDAFLFSYNTRALSDGQNLTFTTGRHGLLTGAVTDANDGHPLGGATVTVGDAAKPGAVMTFTTADDGTFVGYVPPGDHGVTVEREHYGSVAQTVTVTVGAWTRADASLVTGSVSASVSEIDLTLPAGSTKSAVVTLTNVGRSAAAFTAAAEPGQRWLSAAPATGEIAPGGSVTVTVTVDSAGLYPGAFRHGKLLVRSASGRSPQVEIPVTMAVPRHQVAVDAGGTRDITDAAGDRWSADRAYTPGSFGYMGARTRVVTTDTPVKDTAEQDLFSRARESMAEYRFDKVPVGVYSVELGFADLRATPPGGRVFDVLAEGRLAVPVLDLAQEVGVQTATTRRYTVKVTDGQLNLRFAVRTGTPIVNAIRITERPDKTAP</sequence>
<dbReference type="SUPFAM" id="SSF49785">
    <property type="entry name" value="Galactose-binding domain-like"/>
    <property type="match status" value="1"/>
</dbReference>
<dbReference type="Gene3D" id="2.60.40.10">
    <property type="entry name" value="Immunoglobulins"/>
    <property type="match status" value="1"/>
</dbReference>
<evidence type="ECO:0000256" key="10">
    <source>
        <dbReference type="ARBA" id="ARBA00023069"/>
    </source>
</evidence>
<feature type="domain" description="Malectin" evidence="18">
    <location>
        <begin position="1058"/>
        <end position="1206"/>
    </location>
</feature>
<dbReference type="Pfam" id="PF13620">
    <property type="entry name" value="CarboxypepD_reg"/>
    <property type="match status" value="3"/>
</dbReference>
<evidence type="ECO:0000256" key="6">
    <source>
        <dbReference type="ARBA" id="ARBA00022490"/>
    </source>
</evidence>
<dbReference type="GO" id="GO:0006508">
    <property type="term" value="P:proteolysis"/>
    <property type="evidence" value="ECO:0007669"/>
    <property type="project" value="UniProtKB-KW"/>
</dbReference>
<keyword evidence="10" id="KW-0969">Cilium</keyword>
<keyword evidence="20" id="KW-0121">Carboxypeptidase</keyword>
<dbReference type="PROSITE" id="PS00138">
    <property type="entry name" value="SUBTILASE_SER"/>
    <property type="match status" value="1"/>
</dbReference>
<dbReference type="InterPro" id="IPR023828">
    <property type="entry name" value="Peptidase_S8_Ser-AS"/>
</dbReference>
<dbReference type="SUPFAM" id="SSF49464">
    <property type="entry name" value="Carboxypeptidase regulatory domain-like"/>
    <property type="match status" value="1"/>
</dbReference>
<dbReference type="Gene3D" id="2.60.40.1120">
    <property type="entry name" value="Carboxypeptidase-like, regulatory domain"/>
    <property type="match status" value="3"/>
</dbReference>
<dbReference type="GO" id="GO:0005975">
    <property type="term" value="P:carbohydrate metabolic process"/>
    <property type="evidence" value="ECO:0007669"/>
    <property type="project" value="UniProtKB-ARBA"/>
</dbReference>
<protein>
    <recommendedName>
        <fullName evidence="5">alpha-amylase</fullName>
        <ecNumber evidence="5">3.2.1.1</ecNumber>
    </recommendedName>
    <alternativeName>
        <fullName evidence="12">1,4-alpha-D-glucan glucanohydrolase</fullName>
    </alternativeName>
</protein>
<dbReference type="GO" id="GO:0004180">
    <property type="term" value="F:carboxypeptidase activity"/>
    <property type="evidence" value="ECO:0007669"/>
    <property type="project" value="UniProtKB-KW"/>
</dbReference>
<evidence type="ECO:0000256" key="7">
    <source>
        <dbReference type="ARBA" id="ARBA00022670"/>
    </source>
</evidence>
<evidence type="ECO:0000256" key="8">
    <source>
        <dbReference type="ARBA" id="ARBA00022801"/>
    </source>
</evidence>
<keyword evidence="8 14" id="KW-0378">Hydrolase</keyword>
<accession>A0A1G7W0Z2</accession>
<dbReference type="InterPro" id="IPR000209">
    <property type="entry name" value="Peptidase_S8/S53_dom"/>
</dbReference>
<dbReference type="InterPro" id="IPR021720">
    <property type="entry name" value="Malectin_dom"/>
</dbReference>
<dbReference type="InterPro" id="IPR013783">
    <property type="entry name" value="Ig-like_fold"/>
</dbReference>
<dbReference type="GO" id="GO:0004556">
    <property type="term" value="F:alpha-amylase activity"/>
    <property type="evidence" value="ECO:0007669"/>
    <property type="project" value="UniProtKB-EC"/>
</dbReference>
<dbReference type="PROSITE" id="PS51892">
    <property type="entry name" value="SUBTILASE"/>
    <property type="match status" value="1"/>
</dbReference>
<dbReference type="EMBL" id="FNCN01000006">
    <property type="protein sequence ID" value="SDG65528.1"/>
    <property type="molecule type" value="Genomic_DNA"/>
</dbReference>
<dbReference type="InterPro" id="IPR053879">
    <property type="entry name" value="HYDIN_VesB_CFA65-like_Ig"/>
</dbReference>
<keyword evidence="21" id="KW-1185">Reference proteome</keyword>
<dbReference type="RefSeq" id="WP_093169819.1">
    <property type="nucleotide sequence ID" value="NZ_FNCN01000006.1"/>
</dbReference>
<evidence type="ECO:0000256" key="2">
    <source>
        <dbReference type="ARBA" id="ARBA00004138"/>
    </source>
</evidence>
<dbReference type="SUPFAM" id="SSF49452">
    <property type="entry name" value="Starch-binding domain-like"/>
    <property type="match status" value="2"/>
</dbReference>
<dbReference type="AlphaFoldDB" id="A0A1G7W0Z2"/>
<feature type="domain" description="HYDIN/VesB/CFA65-like Ig-like" evidence="19">
    <location>
        <begin position="965"/>
        <end position="1024"/>
    </location>
</feature>
<dbReference type="OrthoDB" id="9813435at2"/>
<keyword evidence="7 14" id="KW-0645">Protease</keyword>
<feature type="signal peptide" evidence="16">
    <location>
        <begin position="1"/>
        <end position="28"/>
    </location>
</feature>
<dbReference type="PANTHER" id="PTHR43806">
    <property type="entry name" value="PEPTIDASE S8"/>
    <property type="match status" value="1"/>
</dbReference>
<evidence type="ECO:0000256" key="16">
    <source>
        <dbReference type="SAM" id="SignalP"/>
    </source>
</evidence>
<dbReference type="EC" id="3.2.1.1" evidence="5"/>
<dbReference type="PRINTS" id="PR00723">
    <property type="entry name" value="SUBTILISIN"/>
</dbReference>
<feature type="active site" description="Charge relay system" evidence="13 14">
    <location>
        <position position="264"/>
    </location>
</feature>
<name>A0A1G7W0Z2_9ACTN</name>
<evidence type="ECO:0000256" key="14">
    <source>
        <dbReference type="PROSITE-ProRule" id="PRU01240"/>
    </source>
</evidence>
<dbReference type="SUPFAM" id="SSF52743">
    <property type="entry name" value="Subtilisin-like"/>
    <property type="match status" value="1"/>
</dbReference>
<comment type="similarity">
    <text evidence="4 14">Belongs to the peptidase S8 family.</text>
</comment>
<feature type="domain" description="Peptidase S8/S53" evidence="17">
    <location>
        <begin position="208"/>
        <end position="476"/>
    </location>
</feature>
<dbReference type="InterPro" id="IPR008969">
    <property type="entry name" value="CarboxyPept-like_regulatory"/>
</dbReference>
<keyword evidence="16" id="KW-0732">Signal</keyword>
<dbReference type="InterPro" id="IPR013784">
    <property type="entry name" value="Carb-bd-like_fold"/>
</dbReference>
<feature type="active site" description="Charge relay system" evidence="13 14">
    <location>
        <position position="217"/>
    </location>
</feature>
<dbReference type="STRING" id="504805.SAMN05421505_106143"/>
<evidence type="ECO:0000256" key="12">
    <source>
        <dbReference type="ARBA" id="ARBA00030238"/>
    </source>
</evidence>
<evidence type="ECO:0000256" key="9">
    <source>
        <dbReference type="ARBA" id="ARBA00022825"/>
    </source>
</evidence>
<dbReference type="Pfam" id="PF00082">
    <property type="entry name" value="Peptidase_S8"/>
    <property type="match status" value="1"/>
</dbReference>
<evidence type="ECO:0000259" key="19">
    <source>
        <dbReference type="Pfam" id="PF22544"/>
    </source>
</evidence>
<dbReference type="Proteomes" id="UP000198923">
    <property type="component" value="Unassembled WGS sequence"/>
</dbReference>
<dbReference type="GO" id="GO:0030246">
    <property type="term" value="F:carbohydrate binding"/>
    <property type="evidence" value="ECO:0007669"/>
    <property type="project" value="InterPro"/>
</dbReference>
<proteinExistence type="inferred from homology"/>
<dbReference type="Gene3D" id="3.40.50.200">
    <property type="entry name" value="Peptidase S8/S53 domain"/>
    <property type="match status" value="1"/>
</dbReference>
<evidence type="ECO:0000259" key="18">
    <source>
        <dbReference type="Pfam" id="PF11721"/>
    </source>
</evidence>
<keyword evidence="9 14" id="KW-0720">Serine protease</keyword>
<comment type="subcellular location">
    <subcellularLocation>
        <location evidence="2">Cell projection</location>
        <location evidence="2">Cilium</location>
    </subcellularLocation>
    <subcellularLocation>
        <location evidence="3">Cytoplasm</location>
    </subcellularLocation>
</comment>
<dbReference type="Pfam" id="PF11721">
    <property type="entry name" value="Malectin"/>
    <property type="match status" value="1"/>
</dbReference>
<dbReference type="GO" id="GO:0004252">
    <property type="term" value="F:serine-type endopeptidase activity"/>
    <property type="evidence" value="ECO:0007669"/>
    <property type="project" value="UniProtKB-UniRule"/>
</dbReference>
<reference evidence="20 21" key="1">
    <citation type="submission" date="2016-10" db="EMBL/GenBank/DDBJ databases">
        <authorList>
            <person name="de Groot N.N."/>
        </authorList>
    </citation>
    <scope>NUCLEOTIDE SEQUENCE [LARGE SCALE GENOMIC DNA]</scope>
    <source>
        <strain evidence="20 21">CPCC 201354</strain>
    </source>
</reference>
<evidence type="ECO:0000256" key="3">
    <source>
        <dbReference type="ARBA" id="ARBA00004496"/>
    </source>
</evidence>
<organism evidence="20 21">
    <name type="scientific">Sinosporangium album</name>
    <dbReference type="NCBI Taxonomy" id="504805"/>
    <lineage>
        <taxon>Bacteria</taxon>
        <taxon>Bacillati</taxon>
        <taxon>Actinomycetota</taxon>
        <taxon>Actinomycetes</taxon>
        <taxon>Streptosporangiales</taxon>
        <taxon>Streptosporangiaceae</taxon>
        <taxon>Sinosporangium</taxon>
    </lineage>
</organism>
<evidence type="ECO:0000259" key="17">
    <source>
        <dbReference type="Pfam" id="PF00082"/>
    </source>
</evidence>